<keyword evidence="1" id="KW-0812">Transmembrane</keyword>
<accession>A0ABY4EIS0</accession>
<organism evidence="2 3">
    <name type="scientific">Halobacillus salinarum</name>
    <dbReference type="NCBI Taxonomy" id="2932257"/>
    <lineage>
        <taxon>Bacteria</taxon>
        <taxon>Bacillati</taxon>
        <taxon>Bacillota</taxon>
        <taxon>Bacilli</taxon>
        <taxon>Bacillales</taxon>
        <taxon>Bacillaceae</taxon>
        <taxon>Halobacillus</taxon>
    </lineage>
</organism>
<dbReference type="Proteomes" id="UP000831787">
    <property type="component" value="Chromosome"/>
</dbReference>
<feature type="transmembrane region" description="Helical" evidence="1">
    <location>
        <begin position="6"/>
        <end position="31"/>
    </location>
</feature>
<sequence length="75" mass="8376">MNILMKIVEALIICGIFSLAVTALVLVIFWYPQQKKKRGIQKIKSWEYGIITVLSLAIILVAVAVSTVVIQIFQS</sequence>
<feature type="transmembrane region" description="Helical" evidence="1">
    <location>
        <begin position="51"/>
        <end position="73"/>
    </location>
</feature>
<evidence type="ECO:0000313" key="3">
    <source>
        <dbReference type="Proteomes" id="UP000831787"/>
    </source>
</evidence>
<keyword evidence="1" id="KW-0472">Membrane</keyword>
<evidence type="ECO:0000313" key="2">
    <source>
        <dbReference type="EMBL" id="UOQ44393.1"/>
    </source>
</evidence>
<dbReference type="RefSeq" id="WP_244710316.1">
    <property type="nucleotide sequence ID" value="NZ_CP095073.1"/>
</dbReference>
<proteinExistence type="predicted"/>
<keyword evidence="3" id="KW-1185">Reference proteome</keyword>
<gene>
    <name evidence="2" type="ORF">MUN89_21645</name>
</gene>
<dbReference type="EMBL" id="CP095073">
    <property type="protein sequence ID" value="UOQ44393.1"/>
    <property type="molecule type" value="Genomic_DNA"/>
</dbReference>
<evidence type="ECO:0000256" key="1">
    <source>
        <dbReference type="SAM" id="Phobius"/>
    </source>
</evidence>
<keyword evidence="1" id="KW-1133">Transmembrane helix</keyword>
<protein>
    <submittedName>
        <fullName evidence="2">Uncharacterized protein</fullName>
    </submittedName>
</protein>
<reference evidence="2 3" key="1">
    <citation type="submission" date="2022-04" db="EMBL/GenBank/DDBJ databases">
        <title>Halobacillus sp. isolated from saltern.</title>
        <authorList>
            <person name="Won M."/>
            <person name="Lee C.-M."/>
            <person name="Woen H.-Y."/>
            <person name="Kwon S.-W."/>
        </authorList>
    </citation>
    <scope>NUCLEOTIDE SEQUENCE [LARGE SCALE GENOMIC DNA]</scope>
    <source>
        <strain evidence="2 3">SSBR10-3</strain>
    </source>
</reference>
<name>A0ABY4EIS0_9BACI</name>